<keyword evidence="1" id="KW-0732">Signal</keyword>
<sequence length="166" mass="17749">MRMAAVWMIVLLALAVHDTATAQSRLPDSEPTLCDEGEDVYFSCPLENGKTVSVCAKGNTSPARGYVSYRYGTAGDVFAFPSEHVPPAKLAGITDVSEGSIRGLHLKFAKGPYTYIVSSVSPGGVYVLKHDTVVFDQACRASADKHFANAVFDGIDPAPLTKADRH</sequence>
<name>A0A0B6S1H5_BURPL</name>
<dbReference type="Proteomes" id="UP000031838">
    <property type="component" value="Chromosome 2"/>
</dbReference>
<accession>A0A0B6S1H5</accession>
<dbReference type="EMBL" id="CP002581">
    <property type="protein sequence ID" value="AJK48244.1"/>
    <property type="molecule type" value="Genomic_DNA"/>
</dbReference>
<reference evidence="3" key="1">
    <citation type="submission" date="2011-03" db="EMBL/GenBank/DDBJ databases">
        <authorList>
            <person name="Voget S."/>
            <person name="Streit W.R."/>
            <person name="Jaeger K.E."/>
            <person name="Daniel R."/>
        </authorList>
    </citation>
    <scope>NUCLEOTIDE SEQUENCE [LARGE SCALE GENOMIC DNA]</scope>
    <source>
        <strain evidence="3">PG1</strain>
    </source>
</reference>
<protein>
    <recommendedName>
        <fullName evidence="4">Lipoprotein</fullName>
    </recommendedName>
</protein>
<gene>
    <name evidence="2" type="ORF">BGL_2c01480</name>
</gene>
<feature type="chain" id="PRO_5002109407" description="Lipoprotein" evidence="1">
    <location>
        <begin position="23"/>
        <end position="166"/>
    </location>
</feature>
<organism evidence="2 3">
    <name type="scientific">Burkholderia plantarii</name>
    <dbReference type="NCBI Taxonomy" id="41899"/>
    <lineage>
        <taxon>Bacteria</taxon>
        <taxon>Pseudomonadati</taxon>
        <taxon>Pseudomonadota</taxon>
        <taxon>Betaproteobacteria</taxon>
        <taxon>Burkholderiales</taxon>
        <taxon>Burkholderiaceae</taxon>
        <taxon>Burkholderia</taxon>
    </lineage>
</organism>
<evidence type="ECO:0000313" key="3">
    <source>
        <dbReference type="Proteomes" id="UP000031838"/>
    </source>
</evidence>
<keyword evidence="3" id="KW-1185">Reference proteome</keyword>
<evidence type="ECO:0000313" key="2">
    <source>
        <dbReference type="EMBL" id="AJK48244.1"/>
    </source>
</evidence>
<dbReference type="KEGG" id="bgp:BGL_2c01480"/>
<dbReference type="HOGENOM" id="CLU_1657495_0_0_4"/>
<dbReference type="KEGG" id="bpla:bpln_2g01460"/>
<proteinExistence type="predicted"/>
<feature type="signal peptide" evidence="1">
    <location>
        <begin position="1"/>
        <end position="22"/>
    </location>
</feature>
<dbReference type="AlphaFoldDB" id="A0A0B6S1H5"/>
<evidence type="ECO:0008006" key="4">
    <source>
        <dbReference type="Google" id="ProtNLM"/>
    </source>
</evidence>
<evidence type="ECO:0000256" key="1">
    <source>
        <dbReference type="SAM" id="SignalP"/>
    </source>
</evidence>
<reference evidence="2 3" key="2">
    <citation type="journal article" date="2016" name="Appl. Microbiol. Biotechnol.">
        <title>Mutations improving production and secretion of extracellular lipase by Burkholderia glumae PG1.</title>
        <authorList>
            <person name="Knapp A."/>
            <person name="Voget S."/>
            <person name="Gao R."/>
            <person name="Zaburannyi N."/>
            <person name="Krysciak D."/>
            <person name="Breuer M."/>
            <person name="Hauer B."/>
            <person name="Streit W.R."/>
            <person name="Muller R."/>
            <person name="Daniel R."/>
            <person name="Jaeger K.E."/>
        </authorList>
    </citation>
    <scope>NUCLEOTIDE SEQUENCE [LARGE SCALE GENOMIC DNA]</scope>
    <source>
        <strain evidence="2 3">PG1</strain>
    </source>
</reference>